<dbReference type="AlphaFoldDB" id="A0A9P6KSN0"/>
<dbReference type="EMBL" id="WJXW01000003">
    <property type="protein sequence ID" value="KAF9737993.1"/>
    <property type="molecule type" value="Genomic_DNA"/>
</dbReference>
<accession>A0A9P6KSN0</accession>
<dbReference type="OrthoDB" id="2119228at2759"/>
<dbReference type="Proteomes" id="UP000756921">
    <property type="component" value="Unassembled WGS sequence"/>
</dbReference>
<keyword evidence="4" id="KW-1185">Reference proteome</keyword>
<reference evidence="3" key="1">
    <citation type="journal article" date="2020" name="Mol. Plant Microbe Interact.">
        <title>Genome Sequence of the Biocontrol Agent Coniothyrium minitans strain Conio (IMI 134523).</title>
        <authorList>
            <person name="Patel D."/>
            <person name="Shittu T.A."/>
            <person name="Baroncelli R."/>
            <person name="Muthumeenakshi S."/>
            <person name="Osborne T.H."/>
            <person name="Janganan T.K."/>
            <person name="Sreenivasaprasad S."/>
        </authorList>
    </citation>
    <scope>NUCLEOTIDE SEQUENCE</scope>
    <source>
        <strain evidence="3">Conio</strain>
    </source>
</reference>
<evidence type="ECO:0000256" key="1">
    <source>
        <dbReference type="SAM" id="MobiDB-lite"/>
    </source>
</evidence>
<sequence>MLLNKLALFSTLSAKCLAVQADGLAPRQGDGSIIFTTICLGPRCSDAPSLTTAPPETTLKPTSAPPKTTTKPTSAPPKTTTKPTSAAPETTLKTTTTSKKTTTSTNAPTKYAAKHPDTDFFALAAIEDADGGDRPEQHEMSGAAVLPMWWVL</sequence>
<feature type="signal peptide" evidence="2">
    <location>
        <begin position="1"/>
        <end position="18"/>
    </location>
</feature>
<evidence type="ECO:0000313" key="4">
    <source>
        <dbReference type="Proteomes" id="UP000756921"/>
    </source>
</evidence>
<evidence type="ECO:0000313" key="3">
    <source>
        <dbReference type="EMBL" id="KAF9737993.1"/>
    </source>
</evidence>
<proteinExistence type="predicted"/>
<feature type="region of interest" description="Disordered" evidence="1">
    <location>
        <begin position="47"/>
        <end position="112"/>
    </location>
</feature>
<feature type="chain" id="PRO_5040494277" evidence="2">
    <location>
        <begin position="19"/>
        <end position="152"/>
    </location>
</feature>
<organism evidence="3 4">
    <name type="scientific">Paraphaeosphaeria minitans</name>
    <dbReference type="NCBI Taxonomy" id="565426"/>
    <lineage>
        <taxon>Eukaryota</taxon>
        <taxon>Fungi</taxon>
        <taxon>Dikarya</taxon>
        <taxon>Ascomycota</taxon>
        <taxon>Pezizomycotina</taxon>
        <taxon>Dothideomycetes</taxon>
        <taxon>Pleosporomycetidae</taxon>
        <taxon>Pleosporales</taxon>
        <taxon>Massarineae</taxon>
        <taxon>Didymosphaeriaceae</taxon>
        <taxon>Paraphaeosphaeria</taxon>
    </lineage>
</organism>
<evidence type="ECO:0000256" key="2">
    <source>
        <dbReference type="SAM" id="SignalP"/>
    </source>
</evidence>
<feature type="compositionally biased region" description="Low complexity" evidence="1">
    <location>
        <begin position="57"/>
        <end position="109"/>
    </location>
</feature>
<protein>
    <submittedName>
        <fullName evidence="3">Uncharacterized protein</fullName>
    </submittedName>
</protein>
<gene>
    <name evidence="3" type="ORF">PMIN01_03276</name>
</gene>
<name>A0A9P6KSN0_9PLEO</name>
<keyword evidence="2" id="KW-0732">Signal</keyword>
<comment type="caution">
    <text evidence="3">The sequence shown here is derived from an EMBL/GenBank/DDBJ whole genome shotgun (WGS) entry which is preliminary data.</text>
</comment>